<dbReference type="Gene3D" id="3.65.10.10">
    <property type="entry name" value="Enolpyruvate transferase domain"/>
    <property type="match status" value="2"/>
</dbReference>
<comment type="similarity">
    <text evidence="23 24">In the C-terminal section; belongs to the shikimate dehydrogenase family.</text>
</comment>
<keyword evidence="31" id="KW-1185">Reference proteome</keyword>
<evidence type="ECO:0000256" key="13">
    <source>
        <dbReference type="ARBA" id="ARBA00022833"/>
    </source>
</evidence>
<dbReference type="GO" id="GO:0003855">
    <property type="term" value="F:3-dehydroquinate dehydratase activity"/>
    <property type="evidence" value="ECO:0007669"/>
    <property type="project" value="UniProtKB-UniRule"/>
</dbReference>
<dbReference type="FunFam" id="3.40.50.1970:FF:000007">
    <property type="entry name" value="Pentafunctional AROM polypeptide"/>
    <property type="match status" value="1"/>
</dbReference>
<dbReference type="Proteomes" id="UP000765509">
    <property type="component" value="Unassembled WGS sequence"/>
</dbReference>
<dbReference type="FunFam" id="3.40.50.300:FF:001256">
    <property type="entry name" value="Pentafunctional AROM polypeptide"/>
    <property type="match status" value="1"/>
</dbReference>
<dbReference type="CDD" id="cd08195">
    <property type="entry name" value="DHQS"/>
    <property type="match status" value="1"/>
</dbReference>
<dbReference type="InterPro" id="IPR036968">
    <property type="entry name" value="Enolpyruvate_Tfrase_sf"/>
</dbReference>
<feature type="domain" description="Shikimate dehydrogenase substrate binding N-terminal" evidence="28">
    <location>
        <begin position="1347"/>
        <end position="1431"/>
    </location>
</feature>
<dbReference type="InterPro" id="IPR000623">
    <property type="entry name" value="Shikimate_kinase/TSH1"/>
</dbReference>
<dbReference type="EC" id="1.1.1.25" evidence="23"/>
<feature type="binding site" evidence="23">
    <location>
        <position position="193"/>
    </location>
    <ligand>
        <name>NAD(+)</name>
        <dbReference type="ChEBI" id="CHEBI:57540"/>
    </ligand>
</feature>
<dbReference type="CDD" id="cd00464">
    <property type="entry name" value="SK"/>
    <property type="match status" value="1"/>
</dbReference>
<evidence type="ECO:0000256" key="14">
    <source>
        <dbReference type="ARBA" id="ARBA00022840"/>
    </source>
</evidence>
<evidence type="ECO:0000256" key="12">
    <source>
        <dbReference type="ARBA" id="ARBA00022777"/>
    </source>
</evidence>
<evidence type="ECO:0000313" key="31">
    <source>
        <dbReference type="Proteomes" id="UP000765509"/>
    </source>
</evidence>
<protein>
    <recommendedName>
        <fullName evidence="23">Pentafunctional AROM polypeptide</fullName>
    </recommendedName>
    <domain>
        <recommendedName>
            <fullName evidence="23">3-dehydroquinate synthase</fullName>
            <shortName evidence="23">DHQS</shortName>
            <ecNumber evidence="23">4.2.3.4</ecNumber>
        </recommendedName>
    </domain>
    <domain>
        <recommendedName>
            <fullName evidence="23">3-phosphoshikimate 1-carboxyvinyltransferase</fullName>
            <ecNumber evidence="23">2.5.1.19</ecNumber>
        </recommendedName>
        <alternativeName>
            <fullName evidence="23">5-enolpyruvylshikimate-3-phosphate synthase</fullName>
            <shortName evidence="23">EPSP synthase</shortName>
            <shortName evidence="23">EPSPS</shortName>
        </alternativeName>
    </domain>
    <domain>
        <recommendedName>
            <fullName evidence="23">Shikimate kinase</fullName>
            <shortName evidence="23">SK</shortName>
            <ecNumber evidence="23">2.7.1.71</ecNumber>
        </recommendedName>
    </domain>
    <domain>
        <recommendedName>
            <fullName evidence="23">3-dehydroquinate dehydratase</fullName>
            <shortName evidence="23">3-dehydroquinase</shortName>
            <ecNumber evidence="23">4.2.1.10</ecNumber>
        </recommendedName>
    </domain>
    <domain>
        <recommendedName>
            <fullName evidence="23">Shikimate dehydrogenase</fullName>
            <ecNumber evidence="23">1.1.1.25</ecNumber>
        </recommendedName>
    </domain>
</protein>
<dbReference type="EC" id="2.5.1.19" evidence="23"/>
<sequence length="1664" mass="182439">MSESNFDTDIQTISILGRPSIKLGFHLSYFIAKTVINNLKSSTYVLITDSNLSYRYVNPIKTEFENLINQNGSKSRFFSYLLPPGEQSKSREMKALIEDWLLDHRCTRDTVILALGGGVVGDLVGFVSATFMRGVRFCQIPTSLLAMVDSSVGGKTAIDTPLGKNLIGSFWQPSYIFIDAAYLETLPEREFVNGMAEVVKTAAIWDESQFERLESNVDSIRSAVLSPPSRSPQNPFPGRSLATRSQAQSLLLQVISDSVGVKAQVVTLDEKETGLRNLVNFGHTIGHAIEAILTPAILHGECVSIGMVLEAEVARARGCLSSSAIARLSKCLKAHGLPISLLDPRITKSPNAANLDLDRLLDLMSVDKKNVGKEKKIVLLSRIGKTFEERASSVEDNLIRRIIAPSVRVFPGPPPSNFQKLVITTPGSKSISNRALVLAALGNGTCKIKNLLHSDDTQVMITALEEMKGASFAWEDNGATLVVSGRGGQLISPLKEKEIYLGNAGTAARFLTSVCTLIKSQAPDSNSTVITGNARMKERPIGPLVDALRNNGVQIEYLATEGCLPLRIGTGGGLVGGKIELAASVSSQYVSSILLAAPYAQEPVTISLIGGAVISQPYIDMTIAMMASFGVQVERLTDPNTNVLSNTYRIPIGAYKNPTVFEVESDASSATYPLAIAALNGLDLTLETIGSSSLQGDAQFAKKVLEPMGCQVVQTEKQTKVIGPKSVRDLRQLGEIDMEQMTDAFLTACVMFSVAGQPTKDQENFTKIVGIANQRVKECNRIAAMVKELSKMGIQAEELEDGIKVFGASVETLAEGGANTVIHCYDDHRIAMAFSVLGTVPGSKGLTLNEKRCVEKTWPSWWDDLNGKLGIELAGVGPMRSSLKGVDVAWEAKKPEIPSILLCGMRGSGKSFSGQVAASTLGWPLIDTDLYFQEKYHTTIRSYIQSHGWDRFREEERAVLEEILEKFPSRHVISLGGGIVETKQARLILKDYADSKGPVIQITRPVEQIVSYLDQDGSRPCLGEPVENIWKRREPWYRACSNLEHFNLVHPPSHIQDFQRTKLVMRQFFRFITGVDTNHVLLDPPVSRNTHFVCLTFPCLSPPRPEDEFALDRFEEITIGCDAVELRVDLLSPDGKPPTSPTIPPIDFVIRQVAALRELTSLPVIYTVRTRSQGGMFPDGHPSEWAELVKVGFRTGCEYVDVEFGLPPEENKTLCSKKGHSKIIASFHDFSGQLKWDCSRMATLYHQMRAYGDMVKLVSKATNGLQDNLSLLNFRKRITSSLKEQQTLITINMGRPGQMSRILSPVFSPTTHPLLPGPPAAPGQLSFSQIQTALGLLGQISSKSFWLFGSPIEQSRSPLIHQTGFNILGLDGYRYEKHESNSISEDKGILKKIHDPGFGGASVTIPLKVEITKYLDWLTPDAQAIGAVNTIVPVLQPDGSFKLLGANTDWEAMRAKIEANLPAQQALGMLNASKLVRAAGVVIGAGGTARAAIYTLHCLGYEQIYIFNRTTTKAEELARSFPKNFKIRVIKDLKVFQEPILSHGICLPSVIISAVPAQGTRLSTDDNVEENTDQGGKLEIPIEIFSRPGGGVVIEMSYLKGKSSAILRGVEGREDWKGIDGLEILIEQGLRQFELWTELNEWTERFGDSVDHELRQREREASLE</sequence>
<organism evidence="30 31">
    <name type="scientific">Austropuccinia psidii MF-1</name>
    <dbReference type="NCBI Taxonomy" id="1389203"/>
    <lineage>
        <taxon>Eukaryota</taxon>
        <taxon>Fungi</taxon>
        <taxon>Dikarya</taxon>
        <taxon>Basidiomycota</taxon>
        <taxon>Pucciniomycotina</taxon>
        <taxon>Pucciniomycetes</taxon>
        <taxon>Pucciniales</taxon>
        <taxon>Sphaerophragmiaceae</taxon>
        <taxon>Austropuccinia</taxon>
    </lineage>
</organism>
<comment type="pathway">
    <text evidence="23 24">Metabolic intermediate biosynthesis; chorismate biosynthesis; chorismate from D-erythrose 4-phosphate and phosphoenolpyruvate: step 4/7.</text>
</comment>
<keyword evidence="16 23" id="KW-0560">Oxidoreductase</keyword>
<comment type="catalytic activity">
    <reaction evidence="23 24">
        <text>shikimate + NADP(+) = 3-dehydroshikimate + NADPH + H(+)</text>
        <dbReference type="Rhea" id="RHEA:17737"/>
        <dbReference type="ChEBI" id="CHEBI:15378"/>
        <dbReference type="ChEBI" id="CHEBI:16630"/>
        <dbReference type="ChEBI" id="CHEBI:36208"/>
        <dbReference type="ChEBI" id="CHEBI:57783"/>
        <dbReference type="ChEBI" id="CHEBI:58349"/>
        <dbReference type="EC" id="1.1.1.25"/>
    </reaction>
</comment>
<dbReference type="FunFam" id="3.65.10.10:FF:000007">
    <property type="entry name" value="Pentafunctional AROM polypeptide"/>
    <property type="match status" value="1"/>
</dbReference>
<dbReference type="Pfam" id="PF01487">
    <property type="entry name" value="DHquinase_I"/>
    <property type="match status" value="1"/>
</dbReference>
<dbReference type="InterPro" id="IPR030960">
    <property type="entry name" value="DHQS/DOIS_N"/>
</dbReference>
<comment type="caution">
    <text evidence="30">The sequence shown here is derived from an EMBL/GenBank/DDBJ whole genome shotgun (WGS) entry which is preliminary data.</text>
</comment>
<dbReference type="PANTHER" id="PTHR21090">
    <property type="entry name" value="AROM/DEHYDROQUINATE SYNTHASE"/>
    <property type="match status" value="1"/>
</dbReference>
<feature type="binding site" evidence="23">
    <location>
        <begin position="197"/>
        <end position="200"/>
    </location>
    <ligand>
        <name>7-phospho-2-dehydro-3-deoxy-D-arabino-heptonate</name>
        <dbReference type="ChEBI" id="CHEBI:58394"/>
    </ligand>
</feature>
<feature type="active site" description="Proton acceptor; for 3-dehydroquinate dehydratase activity" evidence="23">
    <location>
        <position position="1228"/>
    </location>
</feature>
<dbReference type="Pfam" id="PF01488">
    <property type="entry name" value="Shikimate_DH"/>
    <property type="match status" value="1"/>
</dbReference>
<dbReference type="EC" id="2.7.1.71" evidence="23"/>
<comment type="similarity">
    <text evidence="6">Belongs to the EPSP synthase family.</text>
</comment>
<feature type="domain" description="Enolpyruvate transferase" evidence="25">
    <location>
        <begin position="422"/>
        <end position="865"/>
    </location>
</feature>
<evidence type="ECO:0000256" key="16">
    <source>
        <dbReference type="ARBA" id="ARBA00023002"/>
    </source>
</evidence>
<dbReference type="InterPro" id="IPR056179">
    <property type="entry name" value="DHQS_C"/>
</dbReference>
<feature type="binding site" evidence="23">
    <location>
        <begin position="117"/>
        <end position="119"/>
    </location>
    <ligand>
        <name>NAD(+)</name>
        <dbReference type="ChEBI" id="CHEBI:57540"/>
    </ligand>
</feature>
<feature type="active site" description="For EPSP synthase activity" evidence="23">
    <location>
        <position position="853"/>
    </location>
</feature>
<dbReference type="HAMAP" id="MF_03143">
    <property type="entry name" value="Pentafunct_AroM"/>
    <property type="match status" value="1"/>
</dbReference>
<comment type="catalytic activity">
    <reaction evidence="23 24">
        <text>3-dehydroquinate = 3-dehydroshikimate + H2O</text>
        <dbReference type="Rhea" id="RHEA:21096"/>
        <dbReference type="ChEBI" id="CHEBI:15377"/>
        <dbReference type="ChEBI" id="CHEBI:16630"/>
        <dbReference type="ChEBI" id="CHEBI:32364"/>
        <dbReference type="EC" id="4.2.1.10"/>
    </reaction>
</comment>
<dbReference type="EMBL" id="AVOT02004979">
    <property type="protein sequence ID" value="MBW0477920.1"/>
    <property type="molecule type" value="Genomic_DNA"/>
</dbReference>
<dbReference type="InterPro" id="IPR023000">
    <property type="entry name" value="Shikimate_kinase_CS"/>
</dbReference>
<feature type="binding site" evidence="23">
    <location>
        <position position="133"/>
    </location>
    <ligand>
        <name>7-phospho-2-dehydro-3-deoxy-D-arabino-heptonate</name>
        <dbReference type="ChEBI" id="CHEBI:58394"/>
    </ligand>
</feature>
<dbReference type="GO" id="GO:0005524">
    <property type="term" value="F:ATP binding"/>
    <property type="evidence" value="ECO:0007669"/>
    <property type="project" value="UniProtKB-UniRule"/>
</dbReference>
<dbReference type="PIRSF" id="PIRSF000514">
    <property type="entry name" value="Pentafunct_AroM"/>
    <property type="match status" value="1"/>
</dbReference>
<comment type="pathway">
    <text evidence="23 24">Metabolic intermediate biosynthesis; chorismate biosynthesis; chorismate from D-erythrose 4-phosphate and phosphoenolpyruvate: step 3/7.</text>
</comment>
<dbReference type="InterPro" id="IPR013792">
    <property type="entry name" value="RNA3'P_cycl/enolpyr_Trfase_a/b"/>
</dbReference>
<feature type="domain" description="3-dehydroquinate synthase C-terminal" evidence="29">
    <location>
        <begin position="194"/>
        <end position="370"/>
    </location>
</feature>
<dbReference type="GO" id="GO:0003866">
    <property type="term" value="F:3-phosphoshikimate 1-carboxyvinyltransferase activity"/>
    <property type="evidence" value="ECO:0007669"/>
    <property type="project" value="UniProtKB-UniRule"/>
</dbReference>
<dbReference type="InterPro" id="IPR027417">
    <property type="entry name" value="P-loop_NTPase"/>
</dbReference>
<evidence type="ECO:0000256" key="17">
    <source>
        <dbReference type="ARBA" id="ARBA00023141"/>
    </source>
</evidence>
<dbReference type="PROSITE" id="PS00104">
    <property type="entry name" value="EPSP_SYNTHASE_1"/>
    <property type="match status" value="1"/>
</dbReference>
<dbReference type="SUPFAM" id="SSF51569">
    <property type="entry name" value="Aldolase"/>
    <property type="match status" value="1"/>
</dbReference>
<evidence type="ECO:0000256" key="11">
    <source>
        <dbReference type="ARBA" id="ARBA00022741"/>
    </source>
</evidence>
<evidence type="ECO:0000259" key="28">
    <source>
        <dbReference type="Pfam" id="PF08501"/>
    </source>
</evidence>
<dbReference type="CDD" id="cd00502">
    <property type="entry name" value="DHQase_I"/>
    <property type="match status" value="1"/>
</dbReference>
<dbReference type="InterPro" id="IPR008289">
    <property type="entry name" value="Pentafunct_AroM"/>
</dbReference>
<feature type="binding site" evidence="23">
    <location>
        <begin position="142"/>
        <end position="143"/>
    </location>
    <ligand>
        <name>NAD(+)</name>
        <dbReference type="ChEBI" id="CHEBI:57540"/>
    </ligand>
</feature>
<dbReference type="SUPFAM" id="SSF55205">
    <property type="entry name" value="EPT/RTPC-like"/>
    <property type="match status" value="1"/>
</dbReference>
<feature type="binding site" evidence="23">
    <location>
        <begin position="904"/>
        <end position="911"/>
    </location>
    <ligand>
        <name>ATP</name>
        <dbReference type="ChEBI" id="CHEBI:30616"/>
    </ligand>
</feature>
<dbReference type="HAMAP" id="MF_00210">
    <property type="entry name" value="EPSP_synth"/>
    <property type="match status" value="1"/>
</dbReference>
<dbReference type="CDD" id="cd01556">
    <property type="entry name" value="EPSP_synthase"/>
    <property type="match status" value="1"/>
</dbReference>
<evidence type="ECO:0000259" key="25">
    <source>
        <dbReference type="Pfam" id="PF00275"/>
    </source>
</evidence>
<comment type="cofactor">
    <cofactor evidence="23 24">
        <name>Zn(2+)</name>
        <dbReference type="ChEBI" id="CHEBI:29105"/>
    </cofactor>
    <text evidence="23 24">Binds 2 Zn(2+) ions per subunit.</text>
</comment>
<comment type="similarity">
    <text evidence="23">In the N-terminal section; belongs to the sugar phosphate cyclases superfamily. Dehydroquinate synthase family.</text>
</comment>
<dbReference type="NCBIfam" id="TIGR01356">
    <property type="entry name" value="aroA"/>
    <property type="match status" value="1"/>
</dbReference>
<dbReference type="GO" id="GO:0003856">
    <property type="term" value="F:3-dehydroquinate synthase activity"/>
    <property type="evidence" value="ECO:0007669"/>
    <property type="project" value="UniProtKB-UniRule"/>
</dbReference>
<dbReference type="InterPro" id="IPR046346">
    <property type="entry name" value="Aminoacid_DH-like_N_sf"/>
</dbReference>
<dbReference type="GO" id="GO:0009073">
    <property type="term" value="P:aromatic amino acid family biosynthetic process"/>
    <property type="evidence" value="ECO:0007669"/>
    <property type="project" value="UniProtKB-UniRule"/>
</dbReference>
<dbReference type="Gene3D" id="1.20.1090.10">
    <property type="entry name" value="Dehydroquinate synthase-like - alpha domain"/>
    <property type="match status" value="1"/>
</dbReference>
<feature type="domain" description="3-dehydroquinate synthase N-terminal" evidence="27">
    <location>
        <begin position="81"/>
        <end position="192"/>
    </location>
</feature>
<dbReference type="Gene3D" id="3.40.50.10860">
    <property type="entry name" value="Leucine Dehydrogenase, chain A, domain 1"/>
    <property type="match status" value="1"/>
</dbReference>
<feature type="binding site" evidence="23">
    <location>
        <position position="122"/>
    </location>
    <ligand>
        <name>NAD(+)</name>
        <dbReference type="ChEBI" id="CHEBI:57540"/>
    </ligand>
</feature>
<feature type="binding site" evidence="23">
    <location>
        <position position="197"/>
    </location>
    <ligand>
        <name>Zn(2+)</name>
        <dbReference type="ChEBI" id="CHEBI:29105"/>
        <note>catalytic</note>
    </ligand>
</feature>
<dbReference type="Gene3D" id="3.40.50.720">
    <property type="entry name" value="NAD(P)-binding Rossmann-like Domain"/>
    <property type="match status" value="1"/>
</dbReference>
<dbReference type="SUPFAM" id="SSF51735">
    <property type="entry name" value="NAD(P)-binding Rossmann-fold domains"/>
    <property type="match status" value="1"/>
</dbReference>
<feature type="region of interest" description="Shikimate dehydrogenase" evidence="23">
    <location>
        <begin position="1342"/>
        <end position="1664"/>
    </location>
</feature>
<dbReference type="Pfam" id="PF01202">
    <property type="entry name" value="SKI"/>
    <property type="match status" value="1"/>
</dbReference>
<dbReference type="InterPro" id="IPR001381">
    <property type="entry name" value="DHquinase_I"/>
</dbReference>
<dbReference type="Gene3D" id="3.20.20.70">
    <property type="entry name" value="Aldolase class I"/>
    <property type="match status" value="1"/>
</dbReference>
<evidence type="ECO:0000256" key="2">
    <source>
        <dbReference type="ARBA" id="ARBA00004811"/>
    </source>
</evidence>
<evidence type="ECO:0000256" key="4">
    <source>
        <dbReference type="ARBA" id="ARBA00006477"/>
    </source>
</evidence>
<evidence type="ECO:0000256" key="20">
    <source>
        <dbReference type="ARBA" id="ARBA00044633"/>
    </source>
</evidence>
<dbReference type="Pfam" id="PF01761">
    <property type="entry name" value="DHQ_synthase"/>
    <property type="match status" value="1"/>
</dbReference>
<comment type="catalytic activity">
    <reaction evidence="21 23 24">
        <text>shikimate + ATP = 3-phosphoshikimate + ADP + H(+)</text>
        <dbReference type="Rhea" id="RHEA:13121"/>
        <dbReference type="ChEBI" id="CHEBI:15378"/>
        <dbReference type="ChEBI" id="CHEBI:30616"/>
        <dbReference type="ChEBI" id="CHEBI:36208"/>
        <dbReference type="ChEBI" id="CHEBI:145989"/>
        <dbReference type="ChEBI" id="CHEBI:456216"/>
        <dbReference type="EC" id="2.7.1.71"/>
    </reaction>
</comment>
<dbReference type="NCBIfam" id="TIGR01357">
    <property type="entry name" value="aroB"/>
    <property type="match status" value="1"/>
</dbReference>
<proteinExistence type="inferred from homology"/>
<dbReference type="SUPFAM" id="SSF52540">
    <property type="entry name" value="P-loop containing nucleoside triphosphate hydrolases"/>
    <property type="match status" value="1"/>
</dbReference>
<dbReference type="GO" id="GO:0004765">
    <property type="term" value="F:shikimate kinase activity"/>
    <property type="evidence" value="ECO:0007669"/>
    <property type="project" value="UniProtKB-UniRule"/>
</dbReference>
<comment type="similarity">
    <text evidence="24">In the N-terminal section; belongs to the dehydroquinate synthase family.</text>
</comment>
<comment type="pathway">
    <text evidence="3 23 24">Metabolic intermediate biosynthesis; chorismate biosynthesis; chorismate from D-erythrose 4-phosphate and phosphoenolpyruvate: step 5/7.</text>
</comment>
<evidence type="ECO:0000256" key="24">
    <source>
        <dbReference type="PIRNR" id="PIRNR000514"/>
    </source>
</evidence>
<dbReference type="GO" id="GO:0005737">
    <property type="term" value="C:cytoplasm"/>
    <property type="evidence" value="ECO:0007669"/>
    <property type="project" value="UniProtKB-SubCell"/>
</dbReference>
<reference evidence="30" key="1">
    <citation type="submission" date="2021-03" db="EMBL/GenBank/DDBJ databases">
        <title>Draft genome sequence of rust myrtle Austropuccinia psidii MF-1, a brazilian biotype.</title>
        <authorList>
            <person name="Quecine M.C."/>
            <person name="Pachon D.M.R."/>
            <person name="Bonatelli M.L."/>
            <person name="Correr F.H."/>
            <person name="Franceschini L.M."/>
            <person name="Leite T.F."/>
            <person name="Margarido G.R.A."/>
            <person name="Almeida C.A."/>
            <person name="Ferrarezi J.A."/>
            <person name="Labate C.A."/>
        </authorList>
    </citation>
    <scope>NUCLEOTIDE SEQUENCE</scope>
    <source>
        <strain evidence="30">MF-1</strain>
    </source>
</reference>
<feature type="region of interest" description="3-dehydroquinate synthase" evidence="23">
    <location>
        <begin position="1"/>
        <end position="396"/>
    </location>
</feature>
<dbReference type="InterPro" id="IPR016037">
    <property type="entry name" value="DHQ_synth_AroB"/>
</dbReference>
<dbReference type="Gene3D" id="3.40.50.300">
    <property type="entry name" value="P-loop containing nucleotide triphosphate hydrolases"/>
    <property type="match status" value="1"/>
</dbReference>
<feature type="binding site" evidence="23">
    <location>
        <position position="283"/>
    </location>
    <ligand>
        <name>7-phospho-2-dehydro-3-deoxy-D-arabino-heptonate</name>
        <dbReference type="ChEBI" id="CHEBI:58394"/>
    </ligand>
</feature>
<keyword evidence="17 23" id="KW-0057">Aromatic amino acid biosynthesis</keyword>
<comment type="pathway">
    <text evidence="23 24">Metabolic intermediate biosynthesis; chorismate biosynthesis; chorismate from D-erythrose 4-phosphate and phosphoenolpyruvate: step 2/7.</text>
</comment>
<feature type="binding site" evidence="23">
    <location>
        <begin position="182"/>
        <end position="185"/>
    </location>
    <ligand>
        <name>NAD(+)</name>
        <dbReference type="ChEBI" id="CHEBI:57540"/>
    </ligand>
</feature>
<dbReference type="PANTHER" id="PTHR21090:SF5">
    <property type="entry name" value="PENTAFUNCTIONAL AROM POLYPEPTIDE"/>
    <property type="match status" value="1"/>
</dbReference>
<evidence type="ECO:0000256" key="6">
    <source>
        <dbReference type="ARBA" id="ARBA00009948"/>
    </source>
</evidence>
<dbReference type="GO" id="GO:0008652">
    <property type="term" value="P:amino acid biosynthetic process"/>
    <property type="evidence" value="ECO:0007669"/>
    <property type="project" value="UniProtKB-KW"/>
</dbReference>
<accession>A0A9Q3C753</accession>
<evidence type="ECO:0000256" key="18">
    <source>
        <dbReference type="ARBA" id="ARBA00023239"/>
    </source>
</evidence>
<gene>
    <name evidence="30" type="ORF">O181_017635</name>
</gene>
<feature type="binding site" evidence="23">
    <location>
        <position position="149"/>
    </location>
    <ligand>
        <name>7-phospho-2-dehydro-3-deoxy-D-arabino-heptonate</name>
        <dbReference type="ChEBI" id="CHEBI:58394"/>
    </ligand>
</feature>
<dbReference type="InterPro" id="IPR001986">
    <property type="entry name" value="Enolpyruvate_Tfrase_dom"/>
</dbReference>
<dbReference type="Pfam" id="PF00275">
    <property type="entry name" value="EPSP_synthase"/>
    <property type="match status" value="1"/>
</dbReference>
<feature type="binding site" evidence="23">
    <location>
        <position position="164"/>
    </location>
    <ligand>
        <name>NAD(+)</name>
        <dbReference type="ChEBI" id="CHEBI:57540"/>
    </ligand>
</feature>
<dbReference type="InterPro" id="IPR006151">
    <property type="entry name" value="Shikm_DH/Glu-tRNA_Rdtase"/>
</dbReference>
<dbReference type="Gene3D" id="3.40.50.1970">
    <property type="match status" value="1"/>
</dbReference>
<dbReference type="SUPFAM" id="SSF53223">
    <property type="entry name" value="Aminoacid dehydrogenase-like, N-terminal domain"/>
    <property type="match status" value="1"/>
</dbReference>
<keyword evidence="12 23" id="KW-0418">Kinase</keyword>
<name>A0A9Q3C753_9BASI</name>
<evidence type="ECO:0000256" key="10">
    <source>
        <dbReference type="ARBA" id="ARBA00022723"/>
    </source>
</evidence>
<keyword evidence="18 23" id="KW-0456">Lyase</keyword>
<feature type="binding site" evidence="23">
    <location>
        <begin position="86"/>
        <end position="89"/>
    </location>
    <ligand>
        <name>NAD(+)</name>
        <dbReference type="ChEBI" id="CHEBI:57540"/>
    </ligand>
</feature>
<keyword evidence="10 23" id="KW-0479">Metal-binding</keyword>
<feature type="active site" description="Proton acceptor; for 3-dehydroquinate synthase activity" evidence="23">
    <location>
        <position position="287"/>
    </location>
</feature>
<evidence type="ECO:0000256" key="1">
    <source>
        <dbReference type="ARBA" id="ARBA00004496"/>
    </source>
</evidence>
<dbReference type="NCBIfam" id="TIGR01093">
    <property type="entry name" value="aroD"/>
    <property type="match status" value="1"/>
</dbReference>
<dbReference type="Pfam" id="PF08501">
    <property type="entry name" value="Shikimate_dh_N"/>
    <property type="match status" value="1"/>
</dbReference>
<comment type="catalytic activity">
    <reaction evidence="20">
        <text>3-phosphoshikimate + phosphoenolpyruvate = 5-O-(1-carboxyvinyl)-3-phosphoshikimate + phosphate</text>
        <dbReference type="Rhea" id="RHEA:21256"/>
        <dbReference type="ChEBI" id="CHEBI:43474"/>
        <dbReference type="ChEBI" id="CHEBI:57701"/>
        <dbReference type="ChEBI" id="CHEBI:58702"/>
        <dbReference type="ChEBI" id="CHEBI:145989"/>
        <dbReference type="EC" id="2.5.1.19"/>
    </reaction>
    <physiologicalReaction direction="left-to-right" evidence="20">
        <dbReference type="Rhea" id="RHEA:21257"/>
    </physiologicalReaction>
</comment>
<dbReference type="OrthoDB" id="197068at2759"/>
<dbReference type="CDD" id="cd01065">
    <property type="entry name" value="NAD_bind_Shikimate_DH"/>
    <property type="match status" value="1"/>
</dbReference>
<feature type="binding site" evidence="23">
    <location>
        <position position="283"/>
    </location>
    <ligand>
        <name>Zn(2+)</name>
        <dbReference type="ChEBI" id="CHEBI:29105"/>
        <note>catalytic</note>
    </ligand>
</feature>
<keyword evidence="13 23" id="KW-0862">Zinc</keyword>
<evidence type="ECO:0000256" key="3">
    <source>
        <dbReference type="ARBA" id="ARBA00004842"/>
    </source>
</evidence>
<evidence type="ECO:0000313" key="30">
    <source>
        <dbReference type="EMBL" id="MBW0477920.1"/>
    </source>
</evidence>
<dbReference type="InterPro" id="IPR013708">
    <property type="entry name" value="Shikimate_DH-bd_N"/>
</dbReference>
<dbReference type="FunFam" id="3.20.20.70:FF:000135">
    <property type="entry name" value="Pentafunctional AROM polypeptide"/>
    <property type="match status" value="1"/>
</dbReference>
<comment type="similarity">
    <text evidence="5">In the N-terminal section; belongs to the shikimate kinase family.</text>
</comment>
<comment type="similarity">
    <text evidence="23 24">In the 3rd section; belongs to the shikimate kinase family.</text>
</comment>
<evidence type="ECO:0000256" key="23">
    <source>
        <dbReference type="HAMAP-Rule" id="MF_03143"/>
    </source>
</evidence>
<comment type="catalytic activity">
    <reaction evidence="23 24">
        <text>7-phospho-2-dehydro-3-deoxy-D-arabino-heptonate = 3-dehydroquinate + phosphate</text>
        <dbReference type="Rhea" id="RHEA:21968"/>
        <dbReference type="ChEBI" id="CHEBI:32364"/>
        <dbReference type="ChEBI" id="CHEBI:43474"/>
        <dbReference type="ChEBI" id="CHEBI:58394"/>
        <dbReference type="EC" id="4.2.3.4"/>
    </reaction>
</comment>
<feature type="active site" description="Proton acceptor; for 3-dehydroquinate synthase activity" evidence="23">
    <location>
        <position position="272"/>
    </location>
</feature>
<keyword evidence="9 23" id="KW-0808">Transferase</keyword>
<feature type="binding site" evidence="23">
    <location>
        <position position="165"/>
    </location>
    <ligand>
        <name>7-phospho-2-dehydro-3-deoxy-D-arabino-heptonate</name>
        <dbReference type="ChEBI" id="CHEBI:58394"/>
    </ligand>
</feature>
<comment type="subunit">
    <text evidence="23 24">Homodimer.</text>
</comment>
<keyword evidence="19 23" id="KW-0511">Multifunctional enzyme</keyword>
<feature type="binding site" evidence="23">
    <location>
        <position position="262"/>
    </location>
    <ligand>
        <name>7-phospho-2-dehydro-3-deoxy-D-arabino-heptonate</name>
        <dbReference type="ChEBI" id="CHEBI:58394"/>
    </ligand>
</feature>
<keyword evidence="8 23" id="KW-0028">Amino-acid biosynthesis</keyword>
<comment type="pathway">
    <text evidence="2 23 24">Metabolic intermediate biosynthesis; chorismate biosynthesis; chorismate from D-erythrose 4-phosphate and phosphoenolpyruvate: step 6/7.</text>
</comment>
<evidence type="ECO:0000259" key="27">
    <source>
        <dbReference type="Pfam" id="PF01761"/>
    </source>
</evidence>
<dbReference type="InterPro" id="IPR023193">
    <property type="entry name" value="EPSP_synthase_CS"/>
</dbReference>
<comment type="similarity">
    <text evidence="23 24">In the 2nd section; belongs to the EPSP synthase family.</text>
</comment>
<keyword evidence="11 23" id="KW-0547">Nucleotide-binding</keyword>
<comment type="subcellular location">
    <subcellularLocation>
        <location evidence="1 23 24">Cytoplasm</location>
    </subcellularLocation>
</comment>
<dbReference type="EC" id="4.2.1.10" evidence="23"/>
<dbReference type="InterPro" id="IPR031322">
    <property type="entry name" value="Shikimate/glucono_kinase"/>
</dbReference>
<comment type="similarity">
    <text evidence="23 24">In the 4th section; belongs to the type-I 3-dehydroquinase family.</text>
</comment>
<dbReference type="PRINTS" id="PR01100">
    <property type="entry name" value="SHIKIMTKNASE"/>
</dbReference>
<comment type="function">
    <text evidence="22 23 24">The AROM polypeptide catalyzes 5 consecutive enzymatic reactions in prechorismate polyaromatic amino acid biosynthesis.</text>
</comment>
<dbReference type="GO" id="GO:0009423">
    <property type="term" value="P:chorismate biosynthetic process"/>
    <property type="evidence" value="ECO:0007669"/>
    <property type="project" value="UniProtKB-UniRule"/>
</dbReference>
<evidence type="ECO:0000256" key="19">
    <source>
        <dbReference type="ARBA" id="ARBA00023268"/>
    </source>
</evidence>
<dbReference type="PROSITE" id="PS00885">
    <property type="entry name" value="EPSP_SYNTHASE_2"/>
    <property type="match status" value="1"/>
</dbReference>
<dbReference type="GO" id="GO:0004764">
    <property type="term" value="F:shikimate 3-dehydrogenase (NADP+) activity"/>
    <property type="evidence" value="ECO:0007669"/>
    <property type="project" value="UniProtKB-UniRule"/>
</dbReference>
<evidence type="ECO:0000259" key="26">
    <source>
        <dbReference type="Pfam" id="PF01488"/>
    </source>
</evidence>
<feature type="binding site" evidence="23">
    <location>
        <begin position="276"/>
        <end position="280"/>
    </location>
    <ligand>
        <name>7-phospho-2-dehydro-3-deoxy-D-arabino-heptonate</name>
        <dbReference type="ChEBI" id="CHEBI:58394"/>
    </ligand>
</feature>
<dbReference type="PROSITE" id="PS01128">
    <property type="entry name" value="SHIKIMATE_KINASE"/>
    <property type="match status" value="1"/>
</dbReference>
<evidence type="ECO:0000256" key="8">
    <source>
        <dbReference type="ARBA" id="ARBA00022605"/>
    </source>
</evidence>
<dbReference type="InterPro" id="IPR013785">
    <property type="entry name" value="Aldolase_TIM"/>
</dbReference>
<feature type="domain" description="Quinate/shikimate 5-dehydrogenase/glutamyl-tRNA reductase" evidence="26">
    <location>
        <begin position="1474"/>
        <end position="1534"/>
    </location>
</feature>
<dbReference type="Pfam" id="PF24621">
    <property type="entry name" value="DHQS_C"/>
    <property type="match status" value="1"/>
</dbReference>
<evidence type="ECO:0000256" key="9">
    <source>
        <dbReference type="ARBA" id="ARBA00022679"/>
    </source>
</evidence>
<feature type="binding site" evidence="23">
    <location>
        <position position="368"/>
    </location>
    <ligand>
        <name>7-phospho-2-dehydro-3-deoxy-D-arabino-heptonate</name>
        <dbReference type="ChEBI" id="CHEBI:58394"/>
    </ligand>
</feature>
<keyword evidence="14 23" id="KW-0067">ATP-binding</keyword>
<keyword evidence="15 23" id="KW-0521">NADP</keyword>
<dbReference type="SUPFAM" id="SSF56796">
    <property type="entry name" value="Dehydroquinate synthase-like"/>
    <property type="match status" value="1"/>
</dbReference>
<feature type="active site" description="Schiff-base intermediate with substrate; for 3-dehydroquinate dehydratase activity" evidence="23">
    <location>
        <position position="1256"/>
    </location>
</feature>
<dbReference type="EC" id="4.2.3.4" evidence="23"/>
<evidence type="ECO:0000256" key="7">
    <source>
        <dbReference type="ARBA" id="ARBA00022490"/>
    </source>
</evidence>
<feature type="binding site" evidence="23">
    <location>
        <begin position="49"/>
        <end position="51"/>
    </location>
    <ligand>
        <name>NAD(+)</name>
        <dbReference type="ChEBI" id="CHEBI:57540"/>
    </ligand>
</feature>
<evidence type="ECO:0000256" key="21">
    <source>
        <dbReference type="ARBA" id="ARBA00048567"/>
    </source>
</evidence>
<feature type="binding site" evidence="23">
    <location>
        <position position="299"/>
    </location>
    <ligand>
        <name>7-phospho-2-dehydro-3-deoxy-D-arabino-heptonate</name>
        <dbReference type="ChEBI" id="CHEBI:58394"/>
    </ligand>
</feature>
<evidence type="ECO:0000256" key="5">
    <source>
        <dbReference type="ARBA" id="ARBA00009349"/>
    </source>
</evidence>
<comment type="caution">
    <text evidence="23">Lacks conserved residue(s) required for the propagation of feature annotation.</text>
</comment>
<dbReference type="GO" id="GO:0046872">
    <property type="term" value="F:metal ion binding"/>
    <property type="evidence" value="ECO:0007669"/>
    <property type="project" value="UniProtKB-UniRule"/>
</dbReference>
<feature type="binding site" evidence="23">
    <location>
        <position position="299"/>
    </location>
    <ligand>
        <name>Zn(2+)</name>
        <dbReference type="ChEBI" id="CHEBI:29105"/>
        <note>catalytic</note>
    </ligand>
</feature>
<dbReference type="InterPro" id="IPR006264">
    <property type="entry name" value="EPSP_synthase"/>
</dbReference>
<dbReference type="HAMAP" id="MF_00109">
    <property type="entry name" value="Shikimate_kinase"/>
    <property type="match status" value="1"/>
</dbReference>
<evidence type="ECO:0000259" key="29">
    <source>
        <dbReference type="Pfam" id="PF24621"/>
    </source>
</evidence>
<comment type="similarity">
    <text evidence="4">In the 2nd section; belongs to the type-I 3-dehydroquinase family.</text>
</comment>
<keyword evidence="7 23" id="KW-0963">Cytoplasm</keyword>
<evidence type="ECO:0000256" key="22">
    <source>
        <dbReference type="ARBA" id="ARBA00054455"/>
    </source>
</evidence>
<feature type="binding site" evidence="23">
    <location>
        <position position="155"/>
    </location>
    <ligand>
        <name>7-phospho-2-dehydro-3-deoxy-D-arabino-heptonate</name>
        <dbReference type="ChEBI" id="CHEBI:58394"/>
    </ligand>
</feature>
<dbReference type="InterPro" id="IPR036291">
    <property type="entry name" value="NAD(P)-bd_dom_sf"/>
</dbReference>
<dbReference type="FunFam" id="1.20.1090.10:FF:000007">
    <property type="entry name" value="Pentafunctional AROM polypeptide"/>
    <property type="match status" value="1"/>
</dbReference>
<evidence type="ECO:0000256" key="15">
    <source>
        <dbReference type="ARBA" id="ARBA00022857"/>
    </source>
</evidence>